<sequence>MSAQAVIVGMGQLGRTLGEGLLLNGITVTPVLRSTAIDTALNPQTVILATGEDDLGPALKKVPQNWKERSVVLLQNELLPPQWKEHGISEPTVFVVWFERKQGKPITPLLPSRVYGPQQDVIRSAMDSLAIPCEVTRDETEILTELMIKNAYIWATNIASLEVGRMTTGELYQQHSALVEALVQESVAVQNAVMGESFPVGEVLERVNQALLADTSHNAGGRSAKRRLERFLVQAHKMGVAVPQAQSIAQHNEIVPRS</sequence>
<name>A0A2T2X747_9FIRM</name>
<evidence type="ECO:0008006" key="3">
    <source>
        <dbReference type="Google" id="ProtNLM"/>
    </source>
</evidence>
<dbReference type="AlphaFoldDB" id="A0A2T2X747"/>
<protein>
    <recommendedName>
        <fullName evidence="3">Ketopantoate reductase</fullName>
    </recommendedName>
</protein>
<dbReference type="EMBL" id="PXYT01000011">
    <property type="protein sequence ID" value="PSR30309.1"/>
    <property type="molecule type" value="Genomic_DNA"/>
</dbReference>
<dbReference type="Proteomes" id="UP000242699">
    <property type="component" value="Unassembled WGS sequence"/>
</dbReference>
<comment type="caution">
    <text evidence="1">The sequence shown here is derived from an EMBL/GenBank/DDBJ whole genome shotgun (WGS) entry which is preliminary data.</text>
</comment>
<organism evidence="1 2">
    <name type="scientific">Sulfobacillus benefaciens</name>
    <dbReference type="NCBI Taxonomy" id="453960"/>
    <lineage>
        <taxon>Bacteria</taxon>
        <taxon>Bacillati</taxon>
        <taxon>Bacillota</taxon>
        <taxon>Clostridia</taxon>
        <taxon>Eubacteriales</taxon>
        <taxon>Clostridiales Family XVII. Incertae Sedis</taxon>
        <taxon>Sulfobacillus</taxon>
    </lineage>
</organism>
<reference evidence="1 2" key="1">
    <citation type="journal article" date="2014" name="BMC Genomics">
        <title>Comparison of environmental and isolate Sulfobacillus genomes reveals diverse carbon, sulfur, nitrogen, and hydrogen metabolisms.</title>
        <authorList>
            <person name="Justice N.B."/>
            <person name="Norman A."/>
            <person name="Brown C.T."/>
            <person name="Singh A."/>
            <person name="Thomas B.C."/>
            <person name="Banfield J.F."/>
        </authorList>
    </citation>
    <scope>NUCLEOTIDE SEQUENCE [LARGE SCALE GENOMIC DNA]</scope>
    <source>
        <strain evidence="1">AMDSBA1</strain>
    </source>
</reference>
<evidence type="ECO:0000313" key="2">
    <source>
        <dbReference type="Proteomes" id="UP000242699"/>
    </source>
</evidence>
<proteinExistence type="predicted"/>
<evidence type="ECO:0000313" key="1">
    <source>
        <dbReference type="EMBL" id="PSR30309.1"/>
    </source>
</evidence>
<gene>
    <name evidence="1" type="ORF">C7B43_06220</name>
</gene>
<accession>A0A2T2X747</accession>